<keyword evidence="3" id="KW-1185">Reference proteome</keyword>
<evidence type="ECO:0000313" key="3">
    <source>
        <dbReference type="Proteomes" id="UP001244207"/>
    </source>
</evidence>
<evidence type="ECO:0000313" key="2">
    <source>
        <dbReference type="EMBL" id="KAK1727057.1"/>
    </source>
</evidence>
<keyword evidence="1" id="KW-0812">Transmembrane</keyword>
<proteinExistence type="predicted"/>
<dbReference type="Proteomes" id="UP001244207">
    <property type="component" value="Unassembled WGS sequence"/>
</dbReference>
<dbReference type="RefSeq" id="XP_060367112.1">
    <property type="nucleotide sequence ID" value="XM_060507802.1"/>
</dbReference>
<gene>
    <name evidence="2" type="ORF">BDZ83DRAFT_614043</name>
</gene>
<protein>
    <submittedName>
        <fullName evidence="2">Uncharacterized protein</fullName>
    </submittedName>
</protein>
<name>A0AAD8UQL0_GLOAC</name>
<accession>A0AAD8UQL0</accession>
<sequence>MTLILVHNSVYFPSGPLSFIFVLLLSRTDGCGFRFAKLDPRLLTDFWKLRIGLSDRLIGAVGNTTRIPSKDG</sequence>
<keyword evidence="1" id="KW-1133">Transmembrane helix</keyword>
<feature type="transmembrane region" description="Helical" evidence="1">
    <location>
        <begin position="6"/>
        <end position="25"/>
    </location>
</feature>
<dbReference type="EMBL" id="JAHMHS010000027">
    <property type="protein sequence ID" value="KAK1727057.1"/>
    <property type="molecule type" value="Genomic_DNA"/>
</dbReference>
<dbReference type="AlphaFoldDB" id="A0AAD8UQL0"/>
<reference evidence="2" key="1">
    <citation type="submission" date="2021-12" db="EMBL/GenBank/DDBJ databases">
        <title>Comparative genomics, transcriptomics and evolutionary studies reveal genomic signatures of adaptation to plant cell wall in hemibiotrophic fungi.</title>
        <authorList>
            <consortium name="DOE Joint Genome Institute"/>
            <person name="Baroncelli R."/>
            <person name="Diaz J.F."/>
            <person name="Benocci T."/>
            <person name="Peng M."/>
            <person name="Battaglia E."/>
            <person name="Haridas S."/>
            <person name="Andreopoulos W."/>
            <person name="Labutti K."/>
            <person name="Pangilinan J."/>
            <person name="Floch G.L."/>
            <person name="Makela M.R."/>
            <person name="Henrissat B."/>
            <person name="Grigoriev I.V."/>
            <person name="Crouch J.A."/>
            <person name="De Vries R.P."/>
            <person name="Sukno S.A."/>
            <person name="Thon M.R."/>
        </authorList>
    </citation>
    <scope>NUCLEOTIDE SEQUENCE</scope>
    <source>
        <strain evidence="2">CBS 112980</strain>
    </source>
</reference>
<comment type="caution">
    <text evidence="2">The sequence shown here is derived from an EMBL/GenBank/DDBJ whole genome shotgun (WGS) entry which is preliminary data.</text>
</comment>
<keyword evidence="1" id="KW-0472">Membrane</keyword>
<dbReference type="GeneID" id="85391701"/>
<evidence type="ECO:0000256" key="1">
    <source>
        <dbReference type="SAM" id="Phobius"/>
    </source>
</evidence>
<organism evidence="2 3">
    <name type="scientific">Glomerella acutata</name>
    <name type="common">Colletotrichum acutatum</name>
    <dbReference type="NCBI Taxonomy" id="27357"/>
    <lineage>
        <taxon>Eukaryota</taxon>
        <taxon>Fungi</taxon>
        <taxon>Dikarya</taxon>
        <taxon>Ascomycota</taxon>
        <taxon>Pezizomycotina</taxon>
        <taxon>Sordariomycetes</taxon>
        <taxon>Hypocreomycetidae</taxon>
        <taxon>Glomerellales</taxon>
        <taxon>Glomerellaceae</taxon>
        <taxon>Colletotrichum</taxon>
        <taxon>Colletotrichum acutatum species complex</taxon>
    </lineage>
</organism>